<protein>
    <submittedName>
        <fullName evidence="4">DNA processing protein</fullName>
    </submittedName>
</protein>
<organism evidence="4 5">
    <name type="scientific">Roseateles oligotrophus</name>
    <dbReference type="NCBI Taxonomy" id="1769250"/>
    <lineage>
        <taxon>Bacteria</taxon>
        <taxon>Pseudomonadati</taxon>
        <taxon>Pseudomonadota</taxon>
        <taxon>Betaproteobacteria</taxon>
        <taxon>Burkholderiales</taxon>
        <taxon>Sphaerotilaceae</taxon>
        <taxon>Roseateles</taxon>
    </lineage>
</organism>
<name>A0A840LH54_9BURK</name>
<sequence>MHSNLEYTELAAWLRLLETPGIGWESAHRLLQALGSPQAVFELPGTALQTLLSARQRQALSQEPAHLQDLLARTWRWLQDDEARSLLILGDADYPATLLATADPPLLLYLEGRRELLVGPALAVVGSRKPSAQGQDNAQAFAQALSEQGLTIVSGLALGVDGAAHRGGLAGRGSTIAVLGTGLDQIYPKCHQGLAAEIKAQGLLISEYTLGTPALAPNFPRRNRIIAGLGLGCLVVEAALQSGSLITARLASEAGREVFAIPGSIHSPQSRGCHALLRQGAKLVETTADVLDELPPLPAARQTRSDAELTPQTDGIPAAQAQVLALMGFEPVSLDQLMARGAWPAAELSAHLLELELLGEVARLAGQLFQRRARA</sequence>
<dbReference type="EMBL" id="JACHLP010000010">
    <property type="protein sequence ID" value="MBB4845548.1"/>
    <property type="molecule type" value="Genomic_DNA"/>
</dbReference>
<evidence type="ECO:0000256" key="1">
    <source>
        <dbReference type="ARBA" id="ARBA00006525"/>
    </source>
</evidence>
<dbReference type="AlphaFoldDB" id="A0A840LH54"/>
<comment type="similarity">
    <text evidence="1">Belongs to the DprA/Smf family.</text>
</comment>
<keyword evidence="5" id="KW-1185">Reference proteome</keyword>
<proteinExistence type="inferred from homology"/>
<dbReference type="InterPro" id="IPR057666">
    <property type="entry name" value="DrpA_SLOG"/>
</dbReference>
<dbReference type="RefSeq" id="WP_184303651.1">
    <property type="nucleotide sequence ID" value="NZ_JACHLP010000010.1"/>
</dbReference>
<feature type="domain" description="DprA winged helix" evidence="3">
    <location>
        <begin position="310"/>
        <end position="367"/>
    </location>
</feature>
<dbReference type="PANTHER" id="PTHR43022">
    <property type="entry name" value="PROTEIN SMF"/>
    <property type="match status" value="1"/>
</dbReference>
<dbReference type="NCBIfam" id="TIGR00732">
    <property type="entry name" value="dprA"/>
    <property type="match status" value="1"/>
</dbReference>
<feature type="domain" description="Smf/DprA SLOG" evidence="2">
    <location>
        <begin position="86"/>
        <end position="294"/>
    </location>
</feature>
<dbReference type="InterPro" id="IPR003488">
    <property type="entry name" value="DprA"/>
</dbReference>
<dbReference type="Pfam" id="PF17782">
    <property type="entry name" value="WHD_DprA"/>
    <property type="match status" value="1"/>
</dbReference>
<gene>
    <name evidence="4" type="ORF">HNP55_004100</name>
</gene>
<evidence type="ECO:0000313" key="4">
    <source>
        <dbReference type="EMBL" id="MBB4845548.1"/>
    </source>
</evidence>
<dbReference type="Proteomes" id="UP000562027">
    <property type="component" value="Unassembled WGS sequence"/>
</dbReference>
<dbReference type="PANTHER" id="PTHR43022:SF1">
    <property type="entry name" value="PROTEIN SMF"/>
    <property type="match status" value="1"/>
</dbReference>
<evidence type="ECO:0000259" key="3">
    <source>
        <dbReference type="Pfam" id="PF17782"/>
    </source>
</evidence>
<dbReference type="GO" id="GO:0009294">
    <property type="term" value="P:DNA-mediated transformation"/>
    <property type="evidence" value="ECO:0007669"/>
    <property type="project" value="InterPro"/>
</dbReference>
<dbReference type="InterPro" id="IPR041614">
    <property type="entry name" value="DprA_WH"/>
</dbReference>
<dbReference type="Gene3D" id="1.10.10.10">
    <property type="entry name" value="Winged helix-like DNA-binding domain superfamily/Winged helix DNA-binding domain"/>
    <property type="match status" value="1"/>
</dbReference>
<comment type="caution">
    <text evidence="4">The sequence shown here is derived from an EMBL/GenBank/DDBJ whole genome shotgun (WGS) entry which is preliminary data.</text>
</comment>
<accession>A0A840LH54</accession>
<reference evidence="4 5" key="1">
    <citation type="submission" date="2020-08" db="EMBL/GenBank/DDBJ databases">
        <title>Functional genomics of gut bacteria from endangered species of beetles.</title>
        <authorList>
            <person name="Carlos-Shanley C."/>
        </authorList>
    </citation>
    <scope>NUCLEOTIDE SEQUENCE [LARGE SCALE GENOMIC DNA]</scope>
    <source>
        <strain evidence="4 5">S00239</strain>
    </source>
</reference>
<dbReference type="InterPro" id="IPR036388">
    <property type="entry name" value="WH-like_DNA-bd_sf"/>
</dbReference>
<dbReference type="SUPFAM" id="SSF102405">
    <property type="entry name" value="MCP/YpsA-like"/>
    <property type="match status" value="1"/>
</dbReference>
<dbReference type="Gene3D" id="3.40.50.450">
    <property type="match status" value="1"/>
</dbReference>
<dbReference type="Pfam" id="PF02481">
    <property type="entry name" value="DNA_processg_A"/>
    <property type="match status" value="1"/>
</dbReference>
<evidence type="ECO:0000259" key="2">
    <source>
        <dbReference type="Pfam" id="PF02481"/>
    </source>
</evidence>
<evidence type="ECO:0000313" key="5">
    <source>
        <dbReference type="Proteomes" id="UP000562027"/>
    </source>
</evidence>